<dbReference type="EMBL" id="LBVP01000002">
    <property type="protein sequence ID" value="KKQ90084.1"/>
    <property type="molecule type" value="Genomic_DNA"/>
</dbReference>
<name>A0A0G0NW58_9BACT</name>
<dbReference type="PANTHER" id="PTHR12993:SF11">
    <property type="entry name" value="N-ACETYLGLUCOSAMINYL-PHOSPHATIDYLINOSITOL DE-N-ACETYLASE"/>
    <property type="match status" value="1"/>
</dbReference>
<evidence type="ECO:0000313" key="1">
    <source>
        <dbReference type="EMBL" id="KKQ90084.1"/>
    </source>
</evidence>
<evidence type="ECO:0000313" key="2">
    <source>
        <dbReference type="Proteomes" id="UP000034893"/>
    </source>
</evidence>
<dbReference type="Pfam" id="PF02585">
    <property type="entry name" value="PIG-L"/>
    <property type="match status" value="1"/>
</dbReference>
<gene>
    <name evidence="1" type="ORF">UT12_C0002G0015</name>
</gene>
<sequence length="229" mass="25901">MPSKKQNRVVVAIFAHPDDEAFGPSGTIAKLAKNHNVYVLCATRGEAGLPAEAQAKADGNLKNIGKVREKELRCSAQILGVKKVYFLGFVDGTLSNALYHLLAARIKQKLKLLKPQTIITFEPRGISGHIDHITVSLATTYVFYHLPFVKKLLYFCISEEERKSVKDYFIYFPPGYPKSQIDQVVDVADVWETKIQAMMCHKSQITDARRVLKIRQKFPKVEHFLELAK</sequence>
<dbReference type="Gene3D" id="3.40.50.10320">
    <property type="entry name" value="LmbE-like"/>
    <property type="match status" value="1"/>
</dbReference>
<dbReference type="SUPFAM" id="SSF102588">
    <property type="entry name" value="LmbE-like"/>
    <property type="match status" value="1"/>
</dbReference>
<dbReference type="Proteomes" id="UP000034893">
    <property type="component" value="Unassembled WGS sequence"/>
</dbReference>
<reference evidence="1 2" key="1">
    <citation type="journal article" date="2015" name="Nature">
        <title>rRNA introns, odd ribosomes, and small enigmatic genomes across a large radiation of phyla.</title>
        <authorList>
            <person name="Brown C.T."/>
            <person name="Hug L.A."/>
            <person name="Thomas B.C."/>
            <person name="Sharon I."/>
            <person name="Castelle C.J."/>
            <person name="Singh A."/>
            <person name="Wilkins M.J."/>
            <person name="Williams K.H."/>
            <person name="Banfield J.F."/>
        </authorList>
    </citation>
    <scope>NUCLEOTIDE SEQUENCE [LARGE SCALE GENOMIC DNA]</scope>
</reference>
<dbReference type="InterPro" id="IPR024078">
    <property type="entry name" value="LmbE-like_dom_sf"/>
</dbReference>
<organism evidence="1 2">
    <name type="scientific">Candidatus Curtissbacteria bacterium GW2011_GWC2_38_9</name>
    <dbReference type="NCBI Taxonomy" id="1618414"/>
    <lineage>
        <taxon>Bacteria</taxon>
        <taxon>Candidatus Curtissiibacteriota</taxon>
    </lineage>
</organism>
<dbReference type="InterPro" id="IPR003737">
    <property type="entry name" value="GlcNAc_PI_deacetylase-related"/>
</dbReference>
<dbReference type="GO" id="GO:0016811">
    <property type="term" value="F:hydrolase activity, acting on carbon-nitrogen (but not peptide) bonds, in linear amides"/>
    <property type="evidence" value="ECO:0007669"/>
    <property type="project" value="TreeGrafter"/>
</dbReference>
<protein>
    <submittedName>
        <fullName evidence="1">N-acetylglucosaminylphosphatidylinositol deacetylase</fullName>
    </submittedName>
</protein>
<proteinExistence type="predicted"/>
<dbReference type="AlphaFoldDB" id="A0A0G0NW58"/>
<dbReference type="PANTHER" id="PTHR12993">
    <property type="entry name" value="N-ACETYLGLUCOSAMINYL-PHOSPHATIDYLINOSITOL DE-N-ACETYLASE-RELATED"/>
    <property type="match status" value="1"/>
</dbReference>
<accession>A0A0G0NW58</accession>
<comment type="caution">
    <text evidence="1">The sequence shown here is derived from an EMBL/GenBank/DDBJ whole genome shotgun (WGS) entry which is preliminary data.</text>
</comment>